<accession>A0A2L0UZU0</accession>
<dbReference type="RefSeq" id="YP_009611938.1">
    <property type="nucleotide sequence ID" value="NC_042013.1"/>
</dbReference>
<sequence>MLNSPLENVHEFEVTELVTTDSGSIHFITYSLLPSVISYLNEISLSPRMVVYPEPLEIYDDICFEGYSHTVYSIYLEMTDEDAIPFLLRFNLQG</sequence>
<organism evidence="1 2">
    <name type="scientific">Agrobacterium phage Atu_ph07</name>
    <dbReference type="NCBI Taxonomy" id="2024264"/>
    <lineage>
        <taxon>Viruses</taxon>
        <taxon>Duplodnaviria</taxon>
        <taxon>Heunggongvirae</taxon>
        <taxon>Uroviricota</taxon>
        <taxon>Caudoviricetes</taxon>
        <taxon>Polybotosvirus</taxon>
        <taxon>Polybotosvirus Atuph07</taxon>
    </lineage>
</organism>
<dbReference type="GeneID" id="40088276"/>
<evidence type="ECO:0000313" key="1">
    <source>
        <dbReference type="EMBL" id="AUZ95047.1"/>
    </source>
</evidence>
<proteinExistence type="predicted"/>
<dbReference type="KEGG" id="vg:40088276"/>
<protein>
    <submittedName>
        <fullName evidence="1">Uncharacterized protein</fullName>
    </submittedName>
</protein>
<keyword evidence="2" id="KW-1185">Reference proteome</keyword>
<dbReference type="Proteomes" id="UP000223025">
    <property type="component" value="Segment"/>
</dbReference>
<name>A0A2L0UZU0_9CAUD</name>
<dbReference type="EMBL" id="MF403008">
    <property type="protein sequence ID" value="AUZ95047.1"/>
    <property type="molecule type" value="Genomic_DNA"/>
</dbReference>
<reference evidence="1 2" key="1">
    <citation type="submission" date="2017-06" db="EMBL/GenBank/DDBJ databases">
        <authorList>
            <person name="Kim H.J."/>
            <person name="Triplett B.A."/>
        </authorList>
    </citation>
    <scope>NUCLEOTIDE SEQUENCE [LARGE SCALE GENOMIC DNA]</scope>
</reference>
<evidence type="ECO:0000313" key="2">
    <source>
        <dbReference type="Proteomes" id="UP000223025"/>
    </source>
</evidence>